<evidence type="ECO:0000256" key="5">
    <source>
        <dbReference type="ARBA" id="ARBA00022898"/>
    </source>
</evidence>
<dbReference type="SUPFAM" id="SSF53686">
    <property type="entry name" value="Tryptophan synthase beta subunit-like PLP-dependent enzymes"/>
    <property type="match status" value="1"/>
</dbReference>
<reference evidence="15" key="1">
    <citation type="journal article" date="2019" name="Int. J. Syst. Evol. Microbiol.">
        <title>The Global Catalogue of Microorganisms (GCM) 10K type strain sequencing project: providing services to taxonomists for standard genome sequencing and annotation.</title>
        <authorList>
            <consortium name="The Broad Institute Genomics Platform"/>
            <consortium name="The Broad Institute Genome Sequencing Center for Infectious Disease"/>
            <person name="Wu L."/>
            <person name="Ma J."/>
        </authorList>
    </citation>
    <scope>NUCLEOTIDE SEQUENCE [LARGE SCALE GENOMIC DNA]</scope>
    <source>
        <strain evidence="15">JCM 18324</strain>
    </source>
</reference>
<dbReference type="Pfam" id="PF00571">
    <property type="entry name" value="CBS"/>
    <property type="match status" value="2"/>
</dbReference>
<evidence type="ECO:0000256" key="3">
    <source>
        <dbReference type="ARBA" id="ARBA00007103"/>
    </source>
</evidence>
<comment type="similarity">
    <text evidence="3">Belongs to the cysteine synthase/cystathionine beta-synthase family.</text>
</comment>
<dbReference type="EMBL" id="BAABJV010000013">
    <property type="protein sequence ID" value="GAA4788018.1"/>
    <property type="molecule type" value="Genomic_DNA"/>
</dbReference>
<dbReference type="NCBIfam" id="TIGR01137">
    <property type="entry name" value="cysta_beta"/>
    <property type="match status" value="1"/>
</dbReference>
<dbReference type="EC" id="4.2.1.22" evidence="4 10"/>
<dbReference type="PROSITE" id="PS00901">
    <property type="entry name" value="CYS_SYNTHASE"/>
    <property type="match status" value="1"/>
</dbReference>
<dbReference type="SUPFAM" id="SSF54631">
    <property type="entry name" value="CBS-domain pair"/>
    <property type="match status" value="1"/>
</dbReference>
<comment type="pathway">
    <text evidence="2">Amino-acid biosynthesis; L-cysteine biosynthesis; L-cysteine from L-homocysteine and L-serine: step 1/2.</text>
</comment>
<name>A0ABP9AYD2_9ACTN</name>
<dbReference type="SMART" id="SM00116">
    <property type="entry name" value="CBS"/>
    <property type="match status" value="2"/>
</dbReference>
<keyword evidence="7" id="KW-0456">Lyase</keyword>
<feature type="region of interest" description="Disordered" evidence="12">
    <location>
        <begin position="149"/>
        <end position="169"/>
    </location>
</feature>
<evidence type="ECO:0000256" key="9">
    <source>
        <dbReference type="ARBA" id="ARBA00047490"/>
    </source>
</evidence>
<keyword evidence="6 11" id="KW-0129">CBS domain</keyword>
<evidence type="ECO:0000256" key="10">
    <source>
        <dbReference type="NCBIfam" id="TIGR01137"/>
    </source>
</evidence>
<evidence type="ECO:0000256" key="12">
    <source>
        <dbReference type="SAM" id="MobiDB-lite"/>
    </source>
</evidence>
<comment type="caution">
    <text evidence="14">The sequence shown here is derived from an EMBL/GenBank/DDBJ whole genome shotgun (WGS) entry which is preliminary data.</text>
</comment>
<comment type="cofactor">
    <cofactor evidence="1">
        <name>pyridoxal 5'-phosphate</name>
        <dbReference type="ChEBI" id="CHEBI:597326"/>
    </cofactor>
</comment>
<accession>A0ABP9AYD2</accession>
<evidence type="ECO:0000256" key="8">
    <source>
        <dbReference type="ARBA" id="ARBA00026192"/>
    </source>
</evidence>
<evidence type="ECO:0000313" key="14">
    <source>
        <dbReference type="EMBL" id="GAA4788018.1"/>
    </source>
</evidence>
<dbReference type="Gene3D" id="3.10.580.10">
    <property type="entry name" value="CBS-domain"/>
    <property type="match status" value="1"/>
</dbReference>
<keyword evidence="5" id="KW-0663">Pyridoxal phosphate</keyword>
<dbReference type="Pfam" id="PF00291">
    <property type="entry name" value="PALP"/>
    <property type="match status" value="1"/>
</dbReference>
<dbReference type="PROSITE" id="PS51371">
    <property type="entry name" value="CBS"/>
    <property type="match status" value="2"/>
</dbReference>
<dbReference type="InterPro" id="IPR000644">
    <property type="entry name" value="CBS_dom"/>
</dbReference>
<feature type="domain" description="CBS" evidence="13">
    <location>
        <begin position="416"/>
        <end position="469"/>
    </location>
</feature>
<dbReference type="Proteomes" id="UP001501147">
    <property type="component" value="Unassembled WGS sequence"/>
</dbReference>
<evidence type="ECO:0000256" key="6">
    <source>
        <dbReference type="ARBA" id="ARBA00023122"/>
    </source>
</evidence>
<protein>
    <recommendedName>
        <fullName evidence="8 10">Cystathionine beta-synthase</fullName>
        <ecNumber evidence="4 10">4.2.1.22</ecNumber>
    </recommendedName>
</protein>
<dbReference type="InterPro" id="IPR005857">
    <property type="entry name" value="Cysta_beta_synth"/>
</dbReference>
<dbReference type="PANTHER" id="PTHR10314">
    <property type="entry name" value="CYSTATHIONINE BETA-SYNTHASE"/>
    <property type="match status" value="1"/>
</dbReference>
<dbReference type="InterPro" id="IPR001926">
    <property type="entry name" value="TrpB-like_PALP"/>
</dbReference>
<dbReference type="CDD" id="cd01561">
    <property type="entry name" value="CBS_like"/>
    <property type="match status" value="1"/>
</dbReference>
<sequence length="469" mass="49804">MTETPEKTVRIHDSMISLVGDTPLVKLNNVTDGITATVLAKVEYFNPGGSVKDRIALRMIEAAEQSGELEPGGTIVEPTSGNTGVGLAIVAQQKGYKCIFVCPDKVSTDKINVLRAYGAEVVVCPTAVDPEHPDSYYNVSDRLVRETPGAWKPDQYSNPNNPRSHYETTGPELWEQTEGRITHFVAGIGTGGTISGTGRYLKEVSSGAVKIVGADPEGSVYSGGSGRPYLVEGVGEDFWPSAYDREVTDEIVPVSDKDSFQMTRRLAKEEGLLVGGSCGMAVVAALRVAERLGPDDVVVVLLPDSGRGYLSKIFNDEWMADYGFLESGGASVADVLRHKEGGAMPSLVHMHPDETVGQAIEVLREYGVSQMPIVKPGAGHPDVMAAEVVGSVVERELLDALFTKRASLGDPLEKHMSAPLPQVGSGEPVADLMSVLGESADAAIVLVEGKPTGVVSRQDLLAFLAGEAK</sequence>
<comment type="catalytic activity">
    <reaction evidence="9">
        <text>L-homocysteine + L-serine = L,L-cystathionine + H2O</text>
        <dbReference type="Rhea" id="RHEA:10112"/>
        <dbReference type="ChEBI" id="CHEBI:15377"/>
        <dbReference type="ChEBI" id="CHEBI:33384"/>
        <dbReference type="ChEBI" id="CHEBI:58161"/>
        <dbReference type="ChEBI" id="CHEBI:58199"/>
        <dbReference type="EC" id="4.2.1.22"/>
    </reaction>
</comment>
<dbReference type="InterPro" id="IPR050214">
    <property type="entry name" value="Cys_Synth/Cystath_Beta-Synth"/>
</dbReference>
<proteinExistence type="inferred from homology"/>
<dbReference type="InterPro" id="IPR046342">
    <property type="entry name" value="CBS_dom_sf"/>
</dbReference>
<dbReference type="InterPro" id="IPR036052">
    <property type="entry name" value="TrpB-like_PALP_sf"/>
</dbReference>
<feature type="domain" description="CBS" evidence="13">
    <location>
        <begin position="343"/>
        <end position="407"/>
    </location>
</feature>
<evidence type="ECO:0000256" key="2">
    <source>
        <dbReference type="ARBA" id="ARBA00005003"/>
    </source>
</evidence>
<keyword evidence="15" id="KW-1185">Reference proteome</keyword>
<gene>
    <name evidence="14" type="ORF">GCM10023329_43950</name>
</gene>
<dbReference type="InterPro" id="IPR046353">
    <property type="entry name" value="CBS_C"/>
</dbReference>
<evidence type="ECO:0000256" key="7">
    <source>
        <dbReference type="ARBA" id="ARBA00023239"/>
    </source>
</evidence>
<dbReference type="Gene3D" id="3.40.50.1100">
    <property type="match status" value="2"/>
</dbReference>
<evidence type="ECO:0000256" key="4">
    <source>
        <dbReference type="ARBA" id="ARBA00012041"/>
    </source>
</evidence>
<evidence type="ECO:0000256" key="1">
    <source>
        <dbReference type="ARBA" id="ARBA00001933"/>
    </source>
</evidence>
<evidence type="ECO:0000259" key="13">
    <source>
        <dbReference type="PROSITE" id="PS51371"/>
    </source>
</evidence>
<evidence type="ECO:0000313" key="15">
    <source>
        <dbReference type="Proteomes" id="UP001501147"/>
    </source>
</evidence>
<organism evidence="14 15">
    <name type="scientific">Streptomyces sanyensis</name>
    <dbReference type="NCBI Taxonomy" id="568869"/>
    <lineage>
        <taxon>Bacteria</taxon>
        <taxon>Bacillati</taxon>
        <taxon>Actinomycetota</taxon>
        <taxon>Actinomycetes</taxon>
        <taxon>Kitasatosporales</taxon>
        <taxon>Streptomycetaceae</taxon>
        <taxon>Streptomyces</taxon>
    </lineage>
</organism>
<dbReference type="CDD" id="cd04608">
    <property type="entry name" value="CBS_pair_CBS"/>
    <property type="match status" value="1"/>
</dbReference>
<evidence type="ECO:0000256" key="11">
    <source>
        <dbReference type="PROSITE-ProRule" id="PRU00703"/>
    </source>
</evidence>
<dbReference type="InterPro" id="IPR001216">
    <property type="entry name" value="P-phosphate_BS"/>
</dbReference>